<dbReference type="EMBL" id="CAJVPY010043012">
    <property type="protein sequence ID" value="CAG8807834.1"/>
    <property type="molecule type" value="Genomic_DNA"/>
</dbReference>
<proteinExistence type="predicted"/>
<comment type="caution">
    <text evidence="1">The sequence shown here is derived from an EMBL/GenBank/DDBJ whole genome shotgun (WGS) entry which is preliminary data.</text>
</comment>
<organism evidence="1 2">
    <name type="scientific">Dentiscutata erythropus</name>
    <dbReference type="NCBI Taxonomy" id="1348616"/>
    <lineage>
        <taxon>Eukaryota</taxon>
        <taxon>Fungi</taxon>
        <taxon>Fungi incertae sedis</taxon>
        <taxon>Mucoromycota</taxon>
        <taxon>Glomeromycotina</taxon>
        <taxon>Glomeromycetes</taxon>
        <taxon>Diversisporales</taxon>
        <taxon>Gigasporaceae</taxon>
        <taxon>Dentiscutata</taxon>
    </lineage>
</organism>
<feature type="non-terminal residue" evidence="1">
    <location>
        <position position="1"/>
    </location>
</feature>
<keyword evidence="2" id="KW-1185">Reference proteome</keyword>
<protein>
    <submittedName>
        <fullName evidence="1">8169_t:CDS:1</fullName>
    </submittedName>
</protein>
<feature type="non-terminal residue" evidence="1">
    <location>
        <position position="118"/>
    </location>
</feature>
<name>A0A9N9PB55_9GLOM</name>
<dbReference type="AlphaFoldDB" id="A0A9N9PB55"/>
<evidence type="ECO:0000313" key="2">
    <source>
        <dbReference type="Proteomes" id="UP000789405"/>
    </source>
</evidence>
<evidence type="ECO:0000313" key="1">
    <source>
        <dbReference type="EMBL" id="CAG8807834.1"/>
    </source>
</evidence>
<accession>A0A9N9PB55</accession>
<sequence>KEEEDIFDDDNDLIKELYNNIEMLNFKNTINLEKYINYLEERYITEILNNQKIVNQVTYPESEIAKSNEEDDSIELPQVIHNKALDATHLLELYLLQQDFSELAQAKHNSALLKLSGL</sequence>
<reference evidence="1" key="1">
    <citation type="submission" date="2021-06" db="EMBL/GenBank/DDBJ databases">
        <authorList>
            <person name="Kallberg Y."/>
            <person name="Tangrot J."/>
            <person name="Rosling A."/>
        </authorList>
    </citation>
    <scope>NUCLEOTIDE SEQUENCE</scope>
    <source>
        <strain evidence="1">MA453B</strain>
    </source>
</reference>
<dbReference type="OrthoDB" id="2412924at2759"/>
<gene>
    <name evidence="1" type="ORF">DERYTH_LOCUS24758</name>
</gene>
<dbReference type="Proteomes" id="UP000789405">
    <property type="component" value="Unassembled WGS sequence"/>
</dbReference>